<dbReference type="EMBL" id="AWWV01015834">
    <property type="protein sequence ID" value="OMO51394.1"/>
    <property type="molecule type" value="Genomic_DNA"/>
</dbReference>
<keyword evidence="3" id="KW-1185">Reference proteome</keyword>
<sequence>MERKDRFQGVRERKGCRFQPARREQGG</sequence>
<comment type="caution">
    <text evidence="2">The sequence shown here is derived from an EMBL/GenBank/DDBJ whole genome shotgun (WGS) entry which is preliminary data.</text>
</comment>
<dbReference type="Gramene" id="OMO51394">
    <property type="protein sequence ID" value="OMO51394"/>
    <property type="gene ID" value="CCACVL1_29819"/>
</dbReference>
<organism evidence="2 3">
    <name type="scientific">Corchorus capsularis</name>
    <name type="common">Jute</name>
    <dbReference type="NCBI Taxonomy" id="210143"/>
    <lineage>
        <taxon>Eukaryota</taxon>
        <taxon>Viridiplantae</taxon>
        <taxon>Streptophyta</taxon>
        <taxon>Embryophyta</taxon>
        <taxon>Tracheophyta</taxon>
        <taxon>Spermatophyta</taxon>
        <taxon>Magnoliopsida</taxon>
        <taxon>eudicotyledons</taxon>
        <taxon>Gunneridae</taxon>
        <taxon>Pentapetalae</taxon>
        <taxon>rosids</taxon>
        <taxon>malvids</taxon>
        <taxon>Malvales</taxon>
        <taxon>Malvaceae</taxon>
        <taxon>Grewioideae</taxon>
        <taxon>Apeibeae</taxon>
        <taxon>Corchorus</taxon>
    </lineage>
</organism>
<evidence type="ECO:0000313" key="2">
    <source>
        <dbReference type="EMBL" id="OMO51394.1"/>
    </source>
</evidence>
<gene>
    <name evidence="2" type="ORF">CCACVL1_29819</name>
</gene>
<evidence type="ECO:0000256" key="1">
    <source>
        <dbReference type="SAM" id="MobiDB-lite"/>
    </source>
</evidence>
<evidence type="ECO:0000313" key="3">
    <source>
        <dbReference type="Proteomes" id="UP000188268"/>
    </source>
</evidence>
<feature type="region of interest" description="Disordered" evidence="1">
    <location>
        <begin position="1"/>
        <end position="27"/>
    </location>
</feature>
<proteinExistence type="predicted"/>
<dbReference type="Proteomes" id="UP000188268">
    <property type="component" value="Unassembled WGS sequence"/>
</dbReference>
<accession>A0A1R3FZX7</accession>
<reference evidence="2 3" key="1">
    <citation type="submission" date="2013-09" db="EMBL/GenBank/DDBJ databases">
        <title>Corchorus capsularis genome sequencing.</title>
        <authorList>
            <person name="Alam M."/>
            <person name="Haque M.S."/>
            <person name="Islam M.S."/>
            <person name="Emdad E.M."/>
            <person name="Islam M.M."/>
            <person name="Ahmed B."/>
            <person name="Halim A."/>
            <person name="Hossen Q.M.M."/>
            <person name="Hossain M.Z."/>
            <person name="Ahmed R."/>
            <person name="Khan M.M."/>
            <person name="Islam R."/>
            <person name="Rashid M.M."/>
            <person name="Khan S.A."/>
            <person name="Rahman M.S."/>
            <person name="Alam M."/>
        </authorList>
    </citation>
    <scope>NUCLEOTIDE SEQUENCE [LARGE SCALE GENOMIC DNA]</scope>
    <source>
        <strain evidence="3">cv. CVL-1</strain>
        <tissue evidence="2">Whole seedling</tissue>
    </source>
</reference>
<protein>
    <submittedName>
        <fullName evidence="2">Uncharacterized protein</fullName>
    </submittedName>
</protein>
<dbReference type="AlphaFoldDB" id="A0A1R3FZX7"/>
<name>A0A1R3FZX7_COCAP</name>